<evidence type="ECO:0000313" key="2">
    <source>
        <dbReference type="Proteomes" id="UP001501116"/>
    </source>
</evidence>
<organism evidence="1 2">
    <name type="scientific">Amycolatopsis minnesotensis</name>
    <dbReference type="NCBI Taxonomy" id="337894"/>
    <lineage>
        <taxon>Bacteria</taxon>
        <taxon>Bacillati</taxon>
        <taxon>Actinomycetota</taxon>
        <taxon>Actinomycetes</taxon>
        <taxon>Pseudonocardiales</taxon>
        <taxon>Pseudonocardiaceae</taxon>
        <taxon>Amycolatopsis</taxon>
    </lineage>
</organism>
<evidence type="ECO:0000313" key="1">
    <source>
        <dbReference type="EMBL" id="GAA1937886.1"/>
    </source>
</evidence>
<keyword evidence="2" id="KW-1185">Reference proteome</keyword>
<gene>
    <name evidence="1" type="ORF">GCM10009754_01130</name>
</gene>
<dbReference type="EMBL" id="BAAANN010000001">
    <property type="protein sequence ID" value="GAA1937886.1"/>
    <property type="molecule type" value="Genomic_DNA"/>
</dbReference>
<name>A0ABN2PXN6_9PSEU</name>
<dbReference type="Proteomes" id="UP001501116">
    <property type="component" value="Unassembled WGS sequence"/>
</dbReference>
<reference evidence="1 2" key="1">
    <citation type="journal article" date="2019" name="Int. J. Syst. Evol. Microbiol.">
        <title>The Global Catalogue of Microorganisms (GCM) 10K type strain sequencing project: providing services to taxonomists for standard genome sequencing and annotation.</title>
        <authorList>
            <consortium name="The Broad Institute Genomics Platform"/>
            <consortium name="The Broad Institute Genome Sequencing Center for Infectious Disease"/>
            <person name="Wu L."/>
            <person name="Ma J."/>
        </authorList>
    </citation>
    <scope>NUCLEOTIDE SEQUENCE [LARGE SCALE GENOMIC DNA]</scope>
    <source>
        <strain evidence="1 2">JCM 14545</strain>
    </source>
</reference>
<sequence length="99" mass="11486">MTRRSYRRGDRITEPAVLVRRNGIRYAVLTYPCCGCRTWVDVALLAYHWLVPDRPLTMWCGRRYNHRTLPGRVGCDWPWTITITPADDGTTPASFTWTA</sequence>
<accession>A0ABN2PXN6</accession>
<protein>
    <submittedName>
        <fullName evidence="1">Uncharacterized protein</fullName>
    </submittedName>
</protein>
<proteinExistence type="predicted"/>
<comment type="caution">
    <text evidence="1">The sequence shown here is derived from an EMBL/GenBank/DDBJ whole genome shotgun (WGS) entry which is preliminary data.</text>
</comment>